<gene>
    <name evidence="1" type="ORF">MPNT_40180</name>
</gene>
<comment type="caution">
    <text evidence="1">The sequence shown here is derived from an EMBL/GenBank/DDBJ whole genome shotgun (WGS) entry which is preliminary data.</text>
</comment>
<dbReference type="EMBL" id="CAJNOB010000034">
    <property type="protein sequence ID" value="CAF0701194.1"/>
    <property type="molecule type" value="Genomic_DNA"/>
</dbReference>
<dbReference type="AlphaFoldDB" id="A0A8J2BPK6"/>
<sequence>MGEPRPVQHGHQVSLIPKLLKVRFSQSFLDYLPGKLSKISLLRQRDSLIVKLENVDRCRVQKRMDCSPFAQLRKHGV</sequence>
<name>A0A8J2BPK6_9BACT</name>
<organism evidence="1 2">
    <name type="scientific">Candidatus Methylacidithermus pantelleriae</name>
    <dbReference type="NCBI Taxonomy" id="2744239"/>
    <lineage>
        <taxon>Bacteria</taxon>
        <taxon>Pseudomonadati</taxon>
        <taxon>Verrucomicrobiota</taxon>
        <taxon>Methylacidiphilae</taxon>
        <taxon>Methylacidiphilales</taxon>
        <taxon>Methylacidiphilaceae</taxon>
        <taxon>Candidatus Methylacidithermus</taxon>
    </lineage>
</organism>
<proteinExistence type="predicted"/>
<evidence type="ECO:0000313" key="2">
    <source>
        <dbReference type="Proteomes" id="UP000663859"/>
    </source>
</evidence>
<keyword evidence="2" id="KW-1185">Reference proteome</keyword>
<reference evidence="1" key="1">
    <citation type="submission" date="2021-02" db="EMBL/GenBank/DDBJ databases">
        <authorList>
            <person name="Cremers G."/>
            <person name="Picone N."/>
        </authorList>
    </citation>
    <scope>NUCLEOTIDE SEQUENCE</scope>
    <source>
        <strain evidence="1">PQ17</strain>
    </source>
</reference>
<protein>
    <submittedName>
        <fullName evidence="1">Uncharacterized protein</fullName>
    </submittedName>
</protein>
<dbReference type="Proteomes" id="UP000663859">
    <property type="component" value="Unassembled WGS sequence"/>
</dbReference>
<evidence type="ECO:0000313" key="1">
    <source>
        <dbReference type="EMBL" id="CAF0701194.1"/>
    </source>
</evidence>
<accession>A0A8J2BPK6</accession>